<gene>
    <name evidence="1" type="ORF">GGR08_001604</name>
</gene>
<protein>
    <submittedName>
        <fullName evidence="1">Uncharacterized protein</fullName>
    </submittedName>
</protein>
<keyword evidence="2" id="KW-1185">Reference proteome</keyword>
<comment type="caution">
    <text evidence="1">The sequence shown here is derived from an EMBL/GenBank/DDBJ whole genome shotgun (WGS) entry which is preliminary data.</text>
</comment>
<proteinExistence type="predicted"/>
<dbReference type="EMBL" id="JACIFE010000037">
    <property type="protein sequence ID" value="MBB4077273.1"/>
    <property type="molecule type" value="Genomic_DNA"/>
</dbReference>
<evidence type="ECO:0000313" key="1">
    <source>
        <dbReference type="EMBL" id="MBB4077273.1"/>
    </source>
</evidence>
<organism evidence="1 2">
    <name type="scientific">Bartonella fuyuanensis</name>
    <dbReference type="NCBI Taxonomy" id="1460968"/>
    <lineage>
        <taxon>Bacteria</taxon>
        <taxon>Pseudomonadati</taxon>
        <taxon>Pseudomonadota</taxon>
        <taxon>Alphaproteobacteria</taxon>
        <taxon>Hyphomicrobiales</taxon>
        <taxon>Bartonellaceae</taxon>
        <taxon>Bartonella</taxon>
    </lineage>
</organism>
<evidence type="ECO:0000313" key="2">
    <source>
        <dbReference type="Proteomes" id="UP000585970"/>
    </source>
</evidence>
<reference evidence="1 2" key="1">
    <citation type="submission" date="2020-08" db="EMBL/GenBank/DDBJ databases">
        <title>Genomic Encyclopedia of Type Strains, Phase IV (KMG-IV): sequencing the most valuable type-strain genomes for metagenomic binning, comparative biology and taxonomic classification.</title>
        <authorList>
            <person name="Goeker M."/>
        </authorList>
    </citation>
    <scope>NUCLEOTIDE SEQUENCE [LARGE SCALE GENOMIC DNA]</scope>
    <source>
        <strain evidence="1 2">DSM 100694</strain>
    </source>
</reference>
<dbReference type="AlphaFoldDB" id="A0A840E008"/>
<dbReference type="Proteomes" id="UP000585970">
    <property type="component" value="Unassembled WGS sequence"/>
</dbReference>
<name>A0A840E008_9HYPH</name>
<accession>A0A840E008</accession>
<dbReference type="RefSeq" id="WP_183194693.1">
    <property type="nucleotide sequence ID" value="NZ_JACIFE010000037.1"/>
</dbReference>
<sequence>MSRKNGQGFLKLINLDDNKNRPVSQPGYRITKYILRHIALHTILKCWIEGTVPPFQEKARMADC</sequence>